<organism evidence="2 3">
    <name type="scientific">Thermovibrio ammonificans (strain DSM 15698 / JCM 12110 / HB-1)</name>
    <dbReference type="NCBI Taxonomy" id="648996"/>
    <lineage>
        <taxon>Bacteria</taxon>
        <taxon>Pseudomonadati</taxon>
        <taxon>Aquificota</taxon>
        <taxon>Aquificia</taxon>
        <taxon>Desulfurobacteriales</taxon>
        <taxon>Desulfurobacteriaceae</taxon>
        <taxon>Thermovibrio</taxon>
    </lineage>
</organism>
<proteinExistence type="predicted"/>
<keyword evidence="3" id="KW-1185">Reference proteome</keyword>
<gene>
    <name evidence="2" type="ordered locus">Theam_0504</name>
</gene>
<dbReference type="Pfam" id="PF04316">
    <property type="entry name" value="FlgM"/>
    <property type="match status" value="1"/>
</dbReference>
<dbReference type="EMBL" id="CP002444">
    <property type="protein sequence ID" value="ADU96476.1"/>
    <property type="molecule type" value="Genomic_DNA"/>
</dbReference>
<accession>E8T5K1</accession>
<dbReference type="Proteomes" id="UP000006362">
    <property type="component" value="Chromosome"/>
</dbReference>
<evidence type="ECO:0000259" key="1">
    <source>
        <dbReference type="Pfam" id="PF04316"/>
    </source>
</evidence>
<dbReference type="SUPFAM" id="SSF101498">
    <property type="entry name" value="Anti-sigma factor FlgM"/>
    <property type="match status" value="1"/>
</dbReference>
<feature type="domain" description="Anti-sigma-28 factor FlgM C-terminal" evidence="1">
    <location>
        <begin position="51"/>
        <end position="84"/>
    </location>
</feature>
<name>E8T5K1_THEA1</name>
<dbReference type="InterPro" id="IPR031316">
    <property type="entry name" value="FlgM_C"/>
</dbReference>
<evidence type="ECO:0000313" key="3">
    <source>
        <dbReference type="Proteomes" id="UP000006362"/>
    </source>
</evidence>
<dbReference type="AlphaFoldDB" id="E8T5K1"/>
<dbReference type="HOGENOM" id="CLU_2439781_0_0_0"/>
<reference evidence="2" key="1">
    <citation type="submission" date="2011-01" db="EMBL/GenBank/DDBJ databases">
        <title>Complete sequence of chromosome of Thermovibrio ammonificans HB-1.</title>
        <authorList>
            <consortium name="US DOE Joint Genome Institute"/>
            <person name="Lucas S."/>
            <person name="Copeland A."/>
            <person name="Lapidus A."/>
            <person name="Cheng J.-F."/>
            <person name="Goodwin L."/>
            <person name="Pitluck S."/>
            <person name="Davenport K."/>
            <person name="Detter J.C."/>
            <person name="Han C."/>
            <person name="Tapia R."/>
            <person name="Land M."/>
            <person name="Hauser L."/>
            <person name="Kyrpides N."/>
            <person name="Ivanova N."/>
            <person name="Ovchinnikova G."/>
            <person name="Vetriani C."/>
            <person name="Woyke T."/>
        </authorList>
    </citation>
    <scope>NUCLEOTIDE SEQUENCE [LARGE SCALE GENOMIC DNA]</scope>
    <source>
        <strain evidence="2">HB-1</strain>
    </source>
</reference>
<dbReference type="KEGG" id="tam:Theam_0504"/>
<evidence type="ECO:0000313" key="2">
    <source>
        <dbReference type="EMBL" id="ADU96476.1"/>
    </source>
</evidence>
<protein>
    <submittedName>
        <fullName evidence="2">Anti-sigma-28 factor FlgM family protein</fullName>
    </submittedName>
</protein>
<dbReference type="OrthoDB" id="15397at2"/>
<dbReference type="RefSeq" id="WP_013537262.1">
    <property type="nucleotide sequence ID" value="NC_014926.1"/>
</dbReference>
<dbReference type="STRING" id="648996.Theam_0504"/>
<dbReference type="InterPro" id="IPR035890">
    <property type="entry name" value="Anti-sigma-28_factor_FlgM_sf"/>
</dbReference>
<sequence>MRIESLSSELMKLLAGKSSSVRSGKVKRAGASESSEVEVSVEITAEISGLKPEPVSKEKVEAIKRAIAEGRYPIKPEAISEAIVKELLGL</sequence>
<dbReference type="eggNOG" id="COG2747">
    <property type="taxonomic scope" value="Bacteria"/>
</dbReference>